<dbReference type="KEGG" id="smo:SELMODRAFT_102871"/>
<evidence type="ECO:0000256" key="2">
    <source>
        <dbReference type="ARBA" id="ARBA00022676"/>
    </source>
</evidence>
<dbReference type="STRING" id="88036.D8RV29"/>
<protein>
    <recommendedName>
        <fullName evidence="6">Fucosyltransferase</fullName>
        <ecNumber evidence="6">2.4.1.-</ecNumber>
    </recommendedName>
</protein>
<evidence type="ECO:0000256" key="3">
    <source>
        <dbReference type="ARBA" id="ARBA00022679"/>
    </source>
</evidence>
<dbReference type="InterPro" id="IPR004938">
    <property type="entry name" value="XG_FTase"/>
</dbReference>
<evidence type="ECO:0000256" key="6">
    <source>
        <dbReference type="RuleBase" id="RU367004"/>
    </source>
</evidence>
<dbReference type="EC" id="2.4.1.-" evidence="6"/>
<organism evidence="8">
    <name type="scientific">Selaginella moellendorffii</name>
    <name type="common">Spikemoss</name>
    <dbReference type="NCBI Taxonomy" id="88036"/>
    <lineage>
        <taxon>Eukaryota</taxon>
        <taxon>Viridiplantae</taxon>
        <taxon>Streptophyta</taxon>
        <taxon>Embryophyta</taxon>
        <taxon>Tracheophyta</taxon>
        <taxon>Lycopodiopsida</taxon>
        <taxon>Selaginellales</taxon>
        <taxon>Selaginellaceae</taxon>
        <taxon>Selaginella</taxon>
    </lineage>
</organism>
<dbReference type="EMBL" id="GL377591">
    <property type="protein sequence ID" value="EFJ23700.1"/>
    <property type="molecule type" value="Genomic_DNA"/>
</dbReference>
<dbReference type="GO" id="GO:0042546">
    <property type="term" value="P:cell wall biogenesis"/>
    <property type="evidence" value="ECO:0007669"/>
    <property type="project" value="InterPro"/>
</dbReference>
<dbReference type="GO" id="GO:0032580">
    <property type="term" value="C:Golgi cisterna membrane"/>
    <property type="evidence" value="ECO:0007669"/>
    <property type="project" value="UniProtKB-SubCell"/>
</dbReference>
<evidence type="ECO:0000256" key="4">
    <source>
        <dbReference type="ARBA" id="ARBA00023180"/>
    </source>
</evidence>
<keyword evidence="8" id="KW-1185">Reference proteome</keyword>
<dbReference type="Proteomes" id="UP000001514">
    <property type="component" value="Unassembled WGS sequence"/>
</dbReference>
<dbReference type="HOGENOM" id="CLU_2629238_0_0_1"/>
<feature type="non-terminal residue" evidence="7">
    <location>
        <position position="78"/>
    </location>
</feature>
<evidence type="ECO:0000313" key="8">
    <source>
        <dbReference type="Proteomes" id="UP000001514"/>
    </source>
</evidence>
<dbReference type="PANTHER" id="PTHR31889">
    <property type="entry name" value="FUCOSYLTRANSFERASE 2-RELATED"/>
    <property type="match status" value="1"/>
</dbReference>
<accession>D8RV29</accession>
<dbReference type="FunFam" id="3.40.50.11340:FF:000005">
    <property type="entry name" value="Galactoside 2-alpha-L-fucosyltransferase"/>
    <property type="match status" value="1"/>
</dbReference>
<gene>
    <name evidence="7" type="ORF">SELMODRAFT_102871</name>
</gene>
<comment type="similarity">
    <text evidence="1 6">Belongs to the glycosyltransferase 37 family.</text>
</comment>
<sequence length="78" mass="9096">MHSLCVGAEYHRLHDARYRPACRYVVWSCTFGLGNRLMSLVSAFLYAILSQRVLLVDNDGWEKLFCEPFPGSTWRMPR</sequence>
<keyword evidence="4" id="KW-0325">Glycoprotein</keyword>
<keyword evidence="3 6" id="KW-0808">Transferase</keyword>
<keyword evidence="2 6" id="KW-0328">Glycosyltransferase</keyword>
<dbReference type="Pfam" id="PF03254">
    <property type="entry name" value="XG_FTase"/>
    <property type="match status" value="1"/>
</dbReference>
<comment type="function">
    <text evidence="6">May be involved in cell wall biosynthesis.</text>
</comment>
<evidence type="ECO:0000313" key="7">
    <source>
        <dbReference type="EMBL" id="EFJ23700.1"/>
    </source>
</evidence>
<dbReference type="AlphaFoldDB" id="D8RV29"/>
<comment type="subcellular location">
    <subcellularLocation>
        <location evidence="6">Golgi apparatus</location>
        <location evidence="6">Golgi stack membrane</location>
        <topology evidence="6">Single-pass type II membrane protein</topology>
    </subcellularLocation>
</comment>
<keyword evidence="6" id="KW-0333">Golgi apparatus</keyword>
<dbReference type="PANTHER" id="PTHR31889:SF35">
    <property type="entry name" value="FUCOSYLTRANSFERASE"/>
    <property type="match status" value="1"/>
</dbReference>
<reference evidence="7 8" key="1">
    <citation type="journal article" date="2011" name="Science">
        <title>The Selaginella genome identifies genetic changes associated with the evolution of vascular plants.</title>
        <authorList>
            <person name="Banks J.A."/>
            <person name="Nishiyama T."/>
            <person name="Hasebe M."/>
            <person name="Bowman J.L."/>
            <person name="Gribskov M."/>
            <person name="dePamphilis C."/>
            <person name="Albert V.A."/>
            <person name="Aono N."/>
            <person name="Aoyama T."/>
            <person name="Ambrose B.A."/>
            <person name="Ashton N.W."/>
            <person name="Axtell M.J."/>
            <person name="Barker E."/>
            <person name="Barker M.S."/>
            <person name="Bennetzen J.L."/>
            <person name="Bonawitz N.D."/>
            <person name="Chapple C."/>
            <person name="Cheng C."/>
            <person name="Correa L.G."/>
            <person name="Dacre M."/>
            <person name="DeBarry J."/>
            <person name="Dreyer I."/>
            <person name="Elias M."/>
            <person name="Engstrom E.M."/>
            <person name="Estelle M."/>
            <person name="Feng L."/>
            <person name="Finet C."/>
            <person name="Floyd S.K."/>
            <person name="Frommer W.B."/>
            <person name="Fujita T."/>
            <person name="Gramzow L."/>
            <person name="Gutensohn M."/>
            <person name="Harholt J."/>
            <person name="Hattori M."/>
            <person name="Heyl A."/>
            <person name="Hirai T."/>
            <person name="Hiwatashi Y."/>
            <person name="Ishikawa M."/>
            <person name="Iwata M."/>
            <person name="Karol K.G."/>
            <person name="Koehler B."/>
            <person name="Kolukisaoglu U."/>
            <person name="Kubo M."/>
            <person name="Kurata T."/>
            <person name="Lalonde S."/>
            <person name="Li K."/>
            <person name="Li Y."/>
            <person name="Litt A."/>
            <person name="Lyons E."/>
            <person name="Manning G."/>
            <person name="Maruyama T."/>
            <person name="Michael T.P."/>
            <person name="Mikami K."/>
            <person name="Miyazaki S."/>
            <person name="Morinaga S."/>
            <person name="Murata T."/>
            <person name="Mueller-Roeber B."/>
            <person name="Nelson D.R."/>
            <person name="Obara M."/>
            <person name="Oguri Y."/>
            <person name="Olmstead R.G."/>
            <person name="Onodera N."/>
            <person name="Petersen B.L."/>
            <person name="Pils B."/>
            <person name="Prigge M."/>
            <person name="Rensing S.A."/>
            <person name="Riano-Pachon D.M."/>
            <person name="Roberts A.W."/>
            <person name="Sato Y."/>
            <person name="Scheller H.V."/>
            <person name="Schulz B."/>
            <person name="Schulz C."/>
            <person name="Shakirov E.V."/>
            <person name="Shibagaki N."/>
            <person name="Shinohara N."/>
            <person name="Shippen D.E."/>
            <person name="Soerensen I."/>
            <person name="Sotooka R."/>
            <person name="Sugimoto N."/>
            <person name="Sugita M."/>
            <person name="Sumikawa N."/>
            <person name="Tanurdzic M."/>
            <person name="Theissen G."/>
            <person name="Ulvskov P."/>
            <person name="Wakazuki S."/>
            <person name="Weng J.K."/>
            <person name="Willats W.W."/>
            <person name="Wipf D."/>
            <person name="Wolf P.G."/>
            <person name="Yang L."/>
            <person name="Zimmer A.D."/>
            <person name="Zhu Q."/>
            <person name="Mitros T."/>
            <person name="Hellsten U."/>
            <person name="Loque D."/>
            <person name="Otillar R."/>
            <person name="Salamov A."/>
            <person name="Schmutz J."/>
            <person name="Shapiro H."/>
            <person name="Lindquist E."/>
            <person name="Lucas S."/>
            <person name="Rokhsar D."/>
            <person name="Grigoriev I.V."/>
        </authorList>
    </citation>
    <scope>NUCLEOTIDE SEQUENCE [LARGE SCALE GENOMIC DNA]</scope>
</reference>
<evidence type="ECO:0000256" key="1">
    <source>
        <dbReference type="ARBA" id="ARBA00010481"/>
    </source>
</evidence>
<dbReference type="GO" id="GO:0008107">
    <property type="term" value="F:galactoside 2-alpha-L-fucosyltransferase activity"/>
    <property type="evidence" value="ECO:0007669"/>
    <property type="project" value="InterPro"/>
</dbReference>
<dbReference type="GO" id="GO:0071555">
    <property type="term" value="P:cell wall organization"/>
    <property type="evidence" value="ECO:0007669"/>
    <property type="project" value="UniProtKB-UniRule"/>
</dbReference>
<dbReference type="Gene3D" id="3.40.50.11340">
    <property type="match status" value="1"/>
</dbReference>
<evidence type="ECO:0000256" key="5">
    <source>
        <dbReference type="ARBA" id="ARBA00023316"/>
    </source>
</evidence>
<dbReference type="InParanoid" id="D8RV29"/>
<name>D8RV29_SELML</name>
<proteinExistence type="inferred from homology"/>
<dbReference type="Gramene" id="EFJ23700">
    <property type="protein sequence ID" value="EFJ23700"/>
    <property type="gene ID" value="SELMODRAFT_102871"/>
</dbReference>
<keyword evidence="5 6" id="KW-0961">Cell wall biogenesis/degradation</keyword>